<keyword evidence="2" id="KW-1185">Reference proteome</keyword>
<dbReference type="EMBL" id="JACCBY010000005">
    <property type="protein sequence ID" value="NYD91380.1"/>
    <property type="molecule type" value="Genomic_DNA"/>
</dbReference>
<dbReference type="RefSeq" id="WP_179509808.1">
    <property type="nucleotide sequence ID" value="NZ_JACCBY010000005.1"/>
</dbReference>
<evidence type="ECO:0000313" key="2">
    <source>
        <dbReference type="Proteomes" id="UP000517753"/>
    </source>
</evidence>
<organism evidence="1 2">
    <name type="scientific">Sphingomonas melonis</name>
    <dbReference type="NCBI Taxonomy" id="152682"/>
    <lineage>
        <taxon>Bacteria</taxon>
        <taxon>Pseudomonadati</taxon>
        <taxon>Pseudomonadota</taxon>
        <taxon>Alphaproteobacteria</taxon>
        <taxon>Sphingomonadales</taxon>
        <taxon>Sphingomonadaceae</taxon>
        <taxon>Sphingomonas</taxon>
    </lineage>
</organism>
<reference evidence="1 2" key="2">
    <citation type="submission" date="2020-08" db="EMBL/GenBank/DDBJ databases">
        <title>The Agave Microbiome: Exploring the role of microbial communities in plant adaptations to desert environments.</title>
        <authorList>
            <person name="Partida-Martinez L.P."/>
        </authorList>
    </citation>
    <scope>NUCLEOTIDE SEQUENCE [LARGE SCALE GENOMIC DNA]</scope>
    <source>
        <strain evidence="1 2">AS2.3</strain>
    </source>
</reference>
<dbReference type="AlphaFoldDB" id="A0A7Y9FQ42"/>
<reference evidence="1 2" key="1">
    <citation type="submission" date="2020-07" db="EMBL/GenBank/DDBJ databases">
        <authorList>
            <person name="Partida-Martinez L."/>
            <person name="Huntemann M."/>
            <person name="Clum A."/>
            <person name="Wang J."/>
            <person name="Palaniappan K."/>
            <person name="Ritter S."/>
            <person name="Chen I.-M."/>
            <person name="Stamatis D."/>
            <person name="Reddy T."/>
            <person name="O'Malley R."/>
            <person name="Daum C."/>
            <person name="Shapiro N."/>
            <person name="Ivanova N."/>
            <person name="Kyrpides N."/>
            <person name="Woyke T."/>
        </authorList>
    </citation>
    <scope>NUCLEOTIDE SEQUENCE [LARGE SCALE GENOMIC DNA]</scope>
    <source>
        <strain evidence="1 2">AS2.3</strain>
    </source>
</reference>
<comment type="caution">
    <text evidence="1">The sequence shown here is derived from an EMBL/GenBank/DDBJ whole genome shotgun (WGS) entry which is preliminary data.</text>
</comment>
<name>A0A7Y9FQ42_9SPHN</name>
<dbReference type="Proteomes" id="UP000517753">
    <property type="component" value="Unassembled WGS sequence"/>
</dbReference>
<protein>
    <submittedName>
        <fullName evidence="1">Uncharacterized coiled-coil DUF342 family protein</fullName>
    </submittedName>
</protein>
<sequence>MDLNPENLRTRFAELGEQRDAILASSGPVREQRDAIAHDAQEKMAALDARIRAAEDGLFDIDQARALISRALGGKTGAAEA</sequence>
<evidence type="ECO:0000313" key="1">
    <source>
        <dbReference type="EMBL" id="NYD91380.1"/>
    </source>
</evidence>
<proteinExistence type="predicted"/>
<gene>
    <name evidence="1" type="ORF">HD841_003188</name>
</gene>
<accession>A0A7Y9FQ42</accession>